<dbReference type="InterPro" id="IPR002582">
    <property type="entry name" value="ACPS"/>
</dbReference>
<keyword evidence="15" id="KW-0378">Hydrolase</keyword>
<dbReference type="SUPFAM" id="SSF63562">
    <property type="entry name" value="RPB6/omega subunit-like"/>
    <property type="match status" value="1"/>
</dbReference>
<feature type="transmembrane region" description="Helical" evidence="28">
    <location>
        <begin position="332"/>
        <end position="352"/>
    </location>
</feature>
<evidence type="ECO:0000256" key="24">
    <source>
        <dbReference type="ARBA" id="ARBA00023251"/>
    </source>
</evidence>
<keyword evidence="20" id="KW-0443">Lipid metabolism</keyword>
<keyword evidence="8" id="KW-0444">Lipid biosynthesis</keyword>
<dbReference type="Pfam" id="PF01192">
    <property type="entry name" value="RNA_pol_Rpb6"/>
    <property type="match status" value="1"/>
</dbReference>
<dbReference type="Pfam" id="PF03219">
    <property type="entry name" value="TLC"/>
    <property type="match status" value="1"/>
</dbReference>
<dbReference type="GO" id="GO:0006633">
    <property type="term" value="P:fatty acid biosynthetic process"/>
    <property type="evidence" value="ECO:0007669"/>
    <property type="project" value="UniProtKB-KW"/>
</dbReference>
<proteinExistence type="inferred from homology"/>
<evidence type="ECO:0000313" key="32">
    <source>
        <dbReference type="Proteomes" id="UP001151699"/>
    </source>
</evidence>
<evidence type="ECO:0000256" key="1">
    <source>
        <dbReference type="ARBA" id="ARBA00004141"/>
    </source>
</evidence>
<name>A0A9Q0S6H3_9DIPT</name>
<evidence type="ECO:0000256" key="18">
    <source>
        <dbReference type="ARBA" id="ARBA00022842"/>
    </source>
</evidence>
<feature type="transmembrane region" description="Helical" evidence="28">
    <location>
        <begin position="237"/>
        <end position="258"/>
    </location>
</feature>
<keyword evidence="10 28" id="KW-0812">Transmembrane</keyword>
<comment type="catalytic activity">
    <reaction evidence="26">
        <text>apo-[ACP] + CoA = holo-[ACP] + adenosine 3',5'-bisphosphate + H(+)</text>
        <dbReference type="Rhea" id="RHEA:12068"/>
        <dbReference type="Rhea" id="RHEA-COMP:9685"/>
        <dbReference type="Rhea" id="RHEA-COMP:9690"/>
        <dbReference type="ChEBI" id="CHEBI:15378"/>
        <dbReference type="ChEBI" id="CHEBI:29999"/>
        <dbReference type="ChEBI" id="CHEBI:57287"/>
        <dbReference type="ChEBI" id="CHEBI:58343"/>
        <dbReference type="ChEBI" id="CHEBI:64479"/>
        <dbReference type="EC" id="2.7.8.7"/>
    </reaction>
    <physiologicalReaction direction="left-to-right" evidence="26">
        <dbReference type="Rhea" id="RHEA:12069"/>
    </physiologicalReaction>
</comment>
<evidence type="ECO:0000256" key="4">
    <source>
        <dbReference type="ARBA" id="ARBA00007127"/>
    </source>
</evidence>
<comment type="catalytic activity">
    <reaction evidence="27">
        <text>apo-[ACP] + acetyl-CoA = acetyl-[ACP] + adenosine 3',5'-bisphosphate + H(+)</text>
        <dbReference type="Rhea" id="RHEA:46564"/>
        <dbReference type="Rhea" id="RHEA-COMP:9621"/>
        <dbReference type="Rhea" id="RHEA-COMP:9690"/>
        <dbReference type="ChEBI" id="CHEBI:15378"/>
        <dbReference type="ChEBI" id="CHEBI:29999"/>
        <dbReference type="ChEBI" id="CHEBI:57288"/>
        <dbReference type="ChEBI" id="CHEBI:58343"/>
        <dbReference type="ChEBI" id="CHEBI:78446"/>
    </reaction>
    <physiologicalReaction direction="left-to-right" evidence="27">
        <dbReference type="Rhea" id="RHEA:46565"/>
    </physiologicalReaction>
</comment>
<dbReference type="GO" id="GO:0005471">
    <property type="term" value="F:ATP:ADP antiporter activity"/>
    <property type="evidence" value="ECO:0007669"/>
    <property type="project" value="InterPro"/>
</dbReference>
<dbReference type="Pfam" id="PF01648">
    <property type="entry name" value="ACPS"/>
    <property type="match status" value="1"/>
</dbReference>
<dbReference type="Pfam" id="PF00905">
    <property type="entry name" value="Transpeptidase"/>
    <property type="match status" value="1"/>
</dbReference>
<keyword evidence="14 28" id="KW-0547">Nucleotide-binding</keyword>
<dbReference type="Gene3D" id="1.20.1250.20">
    <property type="entry name" value="MFS general substrate transporter like domains"/>
    <property type="match status" value="2"/>
</dbReference>
<feature type="transmembrane region" description="Helical" evidence="28">
    <location>
        <begin position="998"/>
        <end position="1018"/>
    </location>
</feature>
<reference evidence="31" key="1">
    <citation type="submission" date="2022-07" db="EMBL/GenBank/DDBJ databases">
        <authorList>
            <person name="Trinca V."/>
            <person name="Uliana J.V.C."/>
            <person name="Torres T.T."/>
            <person name="Ward R.J."/>
            <person name="Monesi N."/>
        </authorList>
    </citation>
    <scope>NUCLEOTIDE SEQUENCE</scope>
    <source>
        <strain evidence="31">HSMRA1968</strain>
        <tissue evidence="31">Whole embryos</tissue>
    </source>
</reference>
<evidence type="ECO:0000256" key="12">
    <source>
        <dbReference type="ARBA" id="ARBA00022723"/>
    </source>
</evidence>
<evidence type="ECO:0000256" key="5">
    <source>
        <dbReference type="ARBA" id="ARBA00007898"/>
    </source>
</evidence>
<evidence type="ECO:0000259" key="30">
    <source>
        <dbReference type="Pfam" id="PF01648"/>
    </source>
</evidence>
<dbReference type="InterPro" id="IPR006110">
    <property type="entry name" value="Pol_omega/Rpo6/RPB6"/>
</dbReference>
<feature type="transmembrane region" description="Helical" evidence="28">
    <location>
        <begin position="781"/>
        <end position="800"/>
    </location>
</feature>
<evidence type="ECO:0000256" key="25">
    <source>
        <dbReference type="ARBA" id="ARBA00048552"/>
    </source>
</evidence>
<dbReference type="InterPro" id="IPR037143">
    <property type="entry name" value="4-PPantetheinyl_Trfase_dom_sf"/>
</dbReference>
<dbReference type="EMBL" id="WJQU01000001">
    <property type="protein sequence ID" value="KAJ6645145.1"/>
    <property type="molecule type" value="Genomic_DNA"/>
</dbReference>
<feature type="transmembrane region" description="Helical" evidence="28">
    <location>
        <begin position="973"/>
        <end position="991"/>
    </location>
</feature>
<dbReference type="InterPro" id="IPR004568">
    <property type="entry name" value="Ppantetheine-prot_Trfase_dom"/>
</dbReference>
<keyword evidence="7" id="KW-0240">DNA-directed RNA polymerase</keyword>
<evidence type="ECO:0000256" key="2">
    <source>
        <dbReference type="ARBA" id="ARBA00006195"/>
    </source>
</evidence>
<dbReference type="InterPro" id="IPR001460">
    <property type="entry name" value="PCN-bd_Tpept"/>
</dbReference>
<dbReference type="GO" id="GO:0016020">
    <property type="term" value="C:membrane"/>
    <property type="evidence" value="ECO:0007669"/>
    <property type="project" value="UniProtKB-SubCell"/>
</dbReference>
<evidence type="ECO:0000256" key="17">
    <source>
        <dbReference type="ARBA" id="ARBA00022840"/>
    </source>
</evidence>
<evidence type="ECO:0000256" key="8">
    <source>
        <dbReference type="ARBA" id="ARBA00022516"/>
    </source>
</evidence>
<dbReference type="InterPro" id="IPR004667">
    <property type="entry name" value="ADP_ATP_car_bac_type"/>
</dbReference>
<dbReference type="GO" id="GO:0005524">
    <property type="term" value="F:ATP binding"/>
    <property type="evidence" value="ECO:0007669"/>
    <property type="project" value="UniProtKB-KW"/>
</dbReference>
<dbReference type="InterPro" id="IPR008278">
    <property type="entry name" value="4-PPantetheinyl_Trfase_dom"/>
</dbReference>
<keyword evidence="9" id="KW-0808">Transferase</keyword>
<keyword evidence="6 28" id="KW-0813">Transport</keyword>
<comment type="caution">
    <text evidence="28">Lacks conserved residue(s) required for the propagation of feature annotation.</text>
</comment>
<dbReference type="GO" id="GO:0008897">
    <property type="term" value="F:holo-[acyl-carrier-protein] synthase activity"/>
    <property type="evidence" value="ECO:0007669"/>
    <property type="project" value="UniProtKB-EC"/>
</dbReference>
<feature type="transmembrane region" description="Helical" evidence="28">
    <location>
        <begin position="872"/>
        <end position="893"/>
    </location>
</feature>
<comment type="similarity">
    <text evidence="2">Belongs to the P-Pant transferase superfamily. AcpS family.</text>
</comment>
<dbReference type="SMART" id="SM01409">
    <property type="entry name" value="RNA_pol_Rpb6"/>
    <property type="match status" value="1"/>
</dbReference>
<keyword evidence="17 28" id="KW-0067">ATP-binding</keyword>
<evidence type="ECO:0000256" key="23">
    <source>
        <dbReference type="ARBA" id="ARBA00023163"/>
    </source>
</evidence>
<organism evidence="31 32">
    <name type="scientific">Pseudolycoriella hygida</name>
    <dbReference type="NCBI Taxonomy" id="35572"/>
    <lineage>
        <taxon>Eukaryota</taxon>
        <taxon>Metazoa</taxon>
        <taxon>Ecdysozoa</taxon>
        <taxon>Arthropoda</taxon>
        <taxon>Hexapoda</taxon>
        <taxon>Insecta</taxon>
        <taxon>Pterygota</taxon>
        <taxon>Neoptera</taxon>
        <taxon>Endopterygota</taxon>
        <taxon>Diptera</taxon>
        <taxon>Nematocera</taxon>
        <taxon>Sciaroidea</taxon>
        <taxon>Sciaridae</taxon>
        <taxon>Pseudolycoriella</taxon>
    </lineage>
</organism>
<feature type="transmembrane region" description="Helical" evidence="28">
    <location>
        <begin position="478"/>
        <end position="497"/>
    </location>
</feature>
<evidence type="ECO:0000256" key="21">
    <source>
        <dbReference type="ARBA" id="ARBA00023136"/>
    </source>
</evidence>
<dbReference type="GO" id="GO:0000287">
    <property type="term" value="F:magnesium ion binding"/>
    <property type="evidence" value="ECO:0007669"/>
    <property type="project" value="InterPro"/>
</dbReference>
<feature type="domain" description="Penicillin-binding protein transpeptidase" evidence="29">
    <location>
        <begin position="596"/>
        <end position="708"/>
    </location>
</feature>
<evidence type="ECO:0000259" key="29">
    <source>
        <dbReference type="Pfam" id="PF00905"/>
    </source>
</evidence>
<dbReference type="GO" id="GO:0003677">
    <property type="term" value="F:DNA binding"/>
    <property type="evidence" value="ECO:0007669"/>
    <property type="project" value="InterPro"/>
</dbReference>
<feature type="transmembrane region" description="Helical" evidence="28">
    <location>
        <begin position="359"/>
        <end position="382"/>
    </location>
</feature>
<comment type="subcellular location">
    <subcellularLocation>
        <location evidence="1 28">Membrane</location>
        <topology evidence="1 28">Multi-pass membrane protein</topology>
    </subcellularLocation>
</comment>
<dbReference type="Pfam" id="PF07690">
    <property type="entry name" value="MFS_1"/>
    <property type="match status" value="1"/>
</dbReference>
<evidence type="ECO:0000256" key="10">
    <source>
        <dbReference type="ARBA" id="ARBA00022692"/>
    </source>
</evidence>
<dbReference type="HAMAP" id="MF_00366">
    <property type="entry name" value="RNApol_bact_RpoZ"/>
    <property type="match status" value="1"/>
</dbReference>
<keyword evidence="32" id="KW-1185">Reference proteome</keyword>
<evidence type="ECO:0000313" key="31">
    <source>
        <dbReference type="EMBL" id="KAJ6645145.1"/>
    </source>
</evidence>
<evidence type="ECO:0000256" key="28">
    <source>
        <dbReference type="RuleBase" id="RU363121"/>
    </source>
</evidence>
<evidence type="ECO:0000256" key="20">
    <source>
        <dbReference type="ARBA" id="ARBA00023098"/>
    </source>
</evidence>
<gene>
    <name evidence="31" type="primary">tlcD</name>
    <name evidence="31" type="ORF">Bhyg_00347</name>
</gene>
<evidence type="ECO:0000256" key="26">
    <source>
        <dbReference type="ARBA" id="ARBA00048641"/>
    </source>
</evidence>
<keyword evidence="13" id="KW-0732">Signal</keyword>
<feature type="transmembrane region" description="Helical" evidence="28">
    <location>
        <begin position="42"/>
        <end position="59"/>
    </location>
</feature>
<evidence type="ECO:0000256" key="7">
    <source>
        <dbReference type="ARBA" id="ARBA00022478"/>
    </source>
</evidence>
<dbReference type="GO" id="GO:0008800">
    <property type="term" value="F:beta-lactamase activity"/>
    <property type="evidence" value="ECO:0007669"/>
    <property type="project" value="InterPro"/>
</dbReference>
<evidence type="ECO:0000256" key="13">
    <source>
        <dbReference type="ARBA" id="ARBA00022729"/>
    </source>
</evidence>
<evidence type="ECO:0000256" key="27">
    <source>
        <dbReference type="ARBA" id="ARBA00048794"/>
    </source>
</evidence>
<dbReference type="OrthoDB" id="2190844at2759"/>
<dbReference type="GO" id="GO:0003899">
    <property type="term" value="F:DNA-directed RNA polymerase activity"/>
    <property type="evidence" value="ECO:0007669"/>
    <property type="project" value="UniProtKB-EC"/>
</dbReference>
<dbReference type="InterPro" id="IPR002137">
    <property type="entry name" value="Beta-lactam_class-D_AS"/>
</dbReference>
<feature type="non-terminal residue" evidence="31">
    <location>
        <position position="1353"/>
    </location>
</feature>
<feature type="transmembrane region" description="Helical" evidence="28">
    <location>
        <begin position="108"/>
        <end position="127"/>
    </location>
</feature>
<keyword evidence="16" id="KW-0276">Fatty acid metabolism</keyword>
<keyword evidence="11" id="KW-0548">Nucleotidyltransferase</keyword>
<dbReference type="NCBIfam" id="TIGR00516">
    <property type="entry name" value="acpS"/>
    <property type="match status" value="1"/>
</dbReference>
<dbReference type="InterPro" id="IPR036259">
    <property type="entry name" value="MFS_trans_sf"/>
</dbReference>
<dbReference type="Proteomes" id="UP001151699">
    <property type="component" value="Chromosome A"/>
</dbReference>
<feature type="transmembrane region" description="Helical" evidence="28">
    <location>
        <begin position="79"/>
        <end position="96"/>
    </location>
</feature>
<dbReference type="InterPro" id="IPR003716">
    <property type="entry name" value="DNA-dir_RNA_pol_omega"/>
</dbReference>
<dbReference type="GO" id="GO:0008658">
    <property type="term" value="F:penicillin binding"/>
    <property type="evidence" value="ECO:0007669"/>
    <property type="project" value="InterPro"/>
</dbReference>
<evidence type="ECO:0000256" key="3">
    <source>
        <dbReference type="ARBA" id="ARBA00006711"/>
    </source>
</evidence>
<feature type="transmembrane region" description="Helical" evidence="28">
    <location>
        <begin position="164"/>
        <end position="185"/>
    </location>
</feature>
<dbReference type="GO" id="GO:0046677">
    <property type="term" value="P:response to antibiotic"/>
    <property type="evidence" value="ECO:0007669"/>
    <property type="project" value="UniProtKB-KW"/>
</dbReference>
<feature type="domain" description="4'-phosphopantetheinyl transferase" evidence="30">
    <location>
        <begin position="1228"/>
        <end position="1316"/>
    </location>
</feature>
<comment type="caution">
    <text evidence="31">The sequence shown here is derived from an EMBL/GenBank/DDBJ whole genome shotgun (WGS) entry which is preliminary data.</text>
</comment>
<dbReference type="PROSITE" id="PS00337">
    <property type="entry name" value="BETA_LACTAMASE_D"/>
    <property type="match status" value="1"/>
</dbReference>
<dbReference type="PANTHER" id="PTHR31187:SF1">
    <property type="entry name" value="ADP,ATP CARRIER PROTEIN 1"/>
    <property type="match status" value="1"/>
</dbReference>
<comment type="similarity">
    <text evidence="3">Belongs to the RNA polymerase subunit omega family.</text>
</comment>
<keyword evidence="21 28" id="KW-0472">Membrane</keyword>
<dbReference type="NCBIfam" id="TIGR00690">
    <property type="entry name" value="rpoZ"/>
    <property type="match status" value="1"/>
</dbReference>
<evidence type="ECO:0000256" key="19">
    <source>
        <dbReference type="ARBA" id="ARBA00022989"/>
    </source>
</evidence>
<comment type="similarity">
    <text evidence="4 28">Belongs to the ADP/ATP translocase tlc family.</text>
</comment>
<protein>
    <recommendedName>
        <fullName evidence="28">ADP,ATP carrier protein</fullName>
    </recommendedName>
</protein>
<feature type="transmembrane region" description="Helical" evidence="28">
    <location>
        <begin position="388"/>
        <end position="411"/>
    </location>
</feature>
<keyword evidence="18" id="KW-0460">Magnesium</keyword>
<dbReference type="GO" id="GO:0000428">
    <property type="term" value="C:DNA-directed RNA polymerase complex"/>
    <property type="evidence" value="ECO:0007669"/>
    <property type="project" value="UniProtKB-KW"/>
</dbReference>
<sequence>MAVISKIFSYLSITHNTSPTSKLTNRLSEYVFPIERQELSKFLYVTLLMFCILFIQNIIRALKDSLINTMIGTETVSFLKFWGVLPSAFLLSIIYVKLVNKMKGEHIFYLILSIFLLFFAVFAFYIFPNHLAFHLSNEHAGILIKSYPNLKWFILLLSNWSFSLFYIIAELWPNVIFALLFWQFVNNITSVEQSKRFYPLFGLFAQTGLYISENLAYLNQFLIKKFDLQHTESELSVQIILGCVLVLGSIALATFWILNHKILDKAQVEKLQFSVKKQSLTLTESFKMIIASRYIRLIAILLVCYGIAINLVEGPWKASVSKIYKTPTEFAAFVGNYLSITGIFTILFVLLGSNIVRRLGWFAAAIITPIIVFITGMLFFLVSNFDGFSAIIVVSFMITDPSLIAITMGVVNNALSKSSKYILFDSTKEMSYVPLDTELKTKGKAAADVIGTKLGKSTSALLQSLIFIILPCATYQSISIYLMIVFGIICIIWIWVIRELNKEYTKLCKALAETKCFLVKENNKIIKQQGDCKSRHAPCSTFKIAISLMGYNEGLLIDETHPELPFKKGYIDWLDRWKQPHNPSLWMKNSCVWYSQDVSGDKGKNNGLTNSWLSSSLEISPEEQVVFLQNLLDNKLPVSLKSHEMTKNILFVEDLPGGWKLYGKTGNGSQLSKDRMHKLSLQQGWFVGWIQKDNRIIVFANHITDDSKQDVYASLRIVAGGNFSLVSFTINYQLSQAGYSTDIIGVMFLTSLPYCLKPILAPFIDKYSIPIICRKFGQRRGWALAVQVCLLVAISGFLIIAPPVNIAITAFLNFTISCCAATQDIILDAYRIERALTQEDLSIATTFSSTGFRIGILINSTGALYVSCLFNWHLVYLCAFFITMAAPIIILYMQEPATKKTEHIFTNFISFTQYSQVIVDSLLLLKRNHPNWMFIMLFIFLYKASDSIPMAMSSPLFIDLSFTSQEIASISKTYGFILMTFGGIISGILTAKVGISRSLLICGSLQLLSPLMLMFLSIVGHDIVIFTITITVQNFCCGLGNTALTIYFSSLCNSELIATQYSIIASFSSFVRIILSCLSGICANSMDWSNLFLFTTLFSIESIMARITIEDCIGKIHDRFELVALAAQRANDINSGSTMTISNVKDDKATVLALREIAAGHVTVSILKTQLLKRLRTKNRIDPIDEKNTDSSIDTDTEDFDYLPSGSDFCVTEDYSDLDEQIFNDNINIVQIPRIERILSLYGQRFIDRILSKEEVQKLTSLSKDRYGCFLAKRFAAKEAVSKALGVGIGRKLRFKDISVLNDTLGKPFVCICYPENLNKFGQSLGHNFGQIKIHLSISDDYPTSIAFAVITS</sequence>
<evidence type="ECO:0000256" key="22">
    <source>
        <dbReference type="ARBA" id="ARBA00023160"/>
    </source>
</evidence>
<dbReference type="InterPro" id="IPR011701">
    <property type="entry name" value="MFS"/>
</dbReference>
<keyword evidence="12" id="KW-0479">Metal-binding</keyword>
<evidence type="ECO:0000256" key="9">
    <source>
        <dbReference type="ARBA" id="ARBA00022679"/>
    </source>
</evidence>
<feature type="transmembrane region" description="Helical" evidence="28">
    <location>
        <begin position="294"/>
        <end position="312"/>
    </location>
</feature>
<keyword evidence="19 28" id="KW-1133">Transmembrane helix</keyword>
<evidence type="ECO:0000256" key="11">
    <source>
        <dbReference type="ARBA" id="ARBA00022695"/>
    </source>
</evidence>
<dbReference type="NCBIfam" id="TIGR00769">
    <property type="entry name" value="AAA"/>
    <property type="match status" value="1"/>
</dbReference>
<evidence type="ECO:0000256" key="14">
    <source>
        <dbReference type="ARBA" id="ARBA00022741"/>
    </source>
</evidence>
<dbReference type="GO" id="GO:0006351">
    <property type="term" value="P:DNA-templated transcription"/>
    <property type="evidence" value="ECO:0007669"/>
    <property type="project" value="InterPro"/>
</dbReference>
<keyword evidence="22" id="KW-0275">Fatty acid biosynthesis</keyword>
<feature type="transmembrane region" description="Helical" evidence="28">
    <location>
        <begin position="454"/>
        <end position="472"/>
    </location>
</feature>
<dbReference type="GO" id="GO:0017001">
    <property type="term" value="P:antibiotic catabolic process"/>
    <property type="evidence" value="ECO:0007669"/>
    <property type="project" value="InterPro"/>
</dbReference>
<keyword evidence="23" id="KW-0804">Transcription</keyword>
<dbReference type="Gene3D" id="3.90.940.10">
    <property type="match status" value="1"/>
</dbReference>
<dbReference type="HAMAP" id="MF_00101">
    <property type="entry name" value="AcpS"/>
    <property type="match status" value="1"/>
</dbReference>
<dbReference type="NCBIfam" id="TIGR00556">
    <property type="entry name" value="pantethn_trn"/>
    <property type="match status" value="1"/>
</dbReference>
<keyword evidence="24" id="KW-0046">Antibiotic resistance</keyword>
<accession>A0A9Q0S6H3</accession>
<dbReference type="SUPFAM" id="SSF56214">
    <property type="entry name" value="4'-phosphopantetheinyl transferase"/>
    <property type="match status" value="1"/>
</dbReference>
<dbReference type="SUPFAM" id="SSF56601">
    <property type="entry name" value="beta-lactamase/transpeptidase-like"/>
    <property type="match status" value="1"/>
</dbReference>
<dbReference type="Gene3D" id="3.90.470.20">
    <property type="entry name" value="4'-phosphopantetheinyl transferase domain"/>
    <property type="match status" value="1"/>
</dbReference>
<dbReference type="InterPro" id="IPR012338">
    <property type="entry name" value="Beta-lactam/transpept-like"/>
</dbReference>
<feature type="transmembrane region" description="Helical" evidence="28">
    <location>
        <begin position="197"/>
        <end position="217"/>
    </location>
</feature>
<dbReference type="InterPro" id="IPR036161">
    <property type="entry name" value="RPB6/omega-like_sf"/>
</dbReference>
<dbReference type="Gene3D" id="3.40.710.10">
    <property type="entry name" value="DD-peptidase/beta-lactamase superfamily"/>
    <property type="match status" value="2"/>
</dbReference>
<dbReference type="SUPFAM" id="SSF103473">
    <property type="entry name" value="MFS general substrate transporter"/>
    <property type="match status" value="2"/>
</dbReference>
<dbReference type="PANTHER" id="PTHR31187">
    <property type="match status" value="1"/>
</dbReference>
<comment type="similarity">
    <text evidence="5">Belongs to the class-D beta-lactamase family.</text>
</comment>
<feature type="transmembrane region" description="Helical" evidence="28">
    <location>
        <begin position="932"/>
        <end position="953"/>
    </location>
</feature>
<evidence type="ECO:0000256" key="6">
    <source>
        <dbReference type="ARBA" id="ARBA00022448"/>
    </source>
</evidence>
<comment type="catalytic activity">
    <reaction evidence="25">
        <text>RNA(n) + a ribonucleoside 5'-triphosphate = RNA(n+1) + diphosphate</text>
        <dbReference type="Rhea" id="RHEA:21248"/>
        <dbReference type="Rhea" id="RHEA-COMP:14527"/>
        <dbReference type="Rhea" id="RHEA-COMP:17342"/>
        <dbReference type="ChEBI" id="CHEBI:33019"/>
        <dbReference type="ChEBI" id="CHEBI:61557"/>
        <dbReference type="ChEBI" id="CHEBI:140395"/>
        <dbReference type="EC" id="2.7.7.6"/>
    </reaction>
</comment>
<evidence type="ECO:0000256" key="16">
    <source>
        <dbReference type="ARBA" id="ARBA00022832"/>
    </source>
</evidence>
<evidence type="ECO:0000256" key="15">
    <source>
        <dbReference type="ARBA" id="ARBA00022801"/>
    </source>
</evidence>